<dbReference type="EMBL" id="GGLE01003103">
    <property type="protein sequence ID" value="MBY07229.1"/>
    <property type="molecule type" value="Transcribed_RNA"/>
</dbReference>
<dbReference type="InterPro" id="IPR017927">
    <property type="entry name" value="FAD-bd_FR_type"/>
</dbReference>
<dbReference type="GO" id="GO:0046872">
    <property type="term" value="F:metal ion binding"/>
    <property type="evidence" value="ECO:0007669"/>
    <property type="project" value="UniProtKB-UniRule"/>
</dbReference>
<dbReference type="InterPro" id="IPR039261">
    <property type="entry name" value="FNR_nucleotide-bd"/>
</dbReference>
<dbReference type="InterPro" id="IPR008333">
    <property type="entry name" value="Cbr1-like_FAD-bd_dom"/>
</dbReference>
<dbReference type="PROSITE" id="PS51384">
    <property type="entry name" value="FAD_FR"/>
    <property type="match status" value="1"/>
</dbReference>
<dbReference type="InterPro" id="IPR051872">
    <property type="entry name" value="Cytochrome_b5/Flavoprotein_Rdt"/>
</dbReference>
<evidence type="ECO:0000256" key="10">
    <source>
        <dbReference type="ARBA" id="ARBA00031842"/>
    </source>
</evidence>
<evidence type="ECO:0000256" key="5">
    <source>
        <dbReference type="ARBA" id="ARBA00022723"/>
    </source>
</evidence>
<dbReference type="GO" id="GO:0005783">
    <property type="term" value="C:endoplasmic reticulum"/>
    <property type="evidence" value="ECO:0007669"/>
    <property type="project" value="TreeGrafter"/>
</dbReference>
<dbReference type="Gene3D" id="3.40.50.80">
    <property type="entry name" value="Nucleotide-binding domain of ferredoxin-NADP reductase (FNR) module"/>
    <property type="match status" value="1"/>
</dbReference>
<evidence type="ECO:0000256" key="12">
    <source>
        <dbReference type="RuleBase" id="RU362121"/>
    </source>
</evidence>
<evidence type="ECO:0000256" key="4">
    <source>
        <dbReference type="ARBA" id="ARBA00022617"/>
    </source>
</evidence>
<organism evidence="16">
    <name type="scientific">Ornithodoros turicata</name>
    <dbReference type="NCBI Taxonomy" id="34597"/>
    <lineage>
        <taxon>Eukaryota</taxon>
        <taxon>Metazoa</taxon>
        <taxon>Ecdysozoa</taxon>
        <taxon>Arthropoda</taxon>
        <taxon>Chelicerata</taxon>
        <taxon>Arachnida</taxon>
        <taxon>Acari</taxon>
        <taxon>Parasitiformes</taxon>
        <taxon>Ixodida</taxon>
        <taxon>Ixodoidea</taxon>
        <taxon>Argasidae</taxon>
        <taxon>Ornithodorinae</taxon>
        <taxon>Ornithodoros</taxon>
    </lineage>
</organism>
<dbReference type="InterPro" id="IPR018506">
    <property type="entry name" value="Cyt_B5_heme-BS"/>
</dbReference>
<dbReference type="PRINTS" id="PR00406">
    <property type="entry name" value="CYTB5RDTASE"/>
</dbReference>
<dbReference type="SMART" id="SM01117">
    <property type="entry name" value="Cyt-b5"/>
    <property type="match status" value="1"/>
</dbReference>
<dbReference type="Pfam" id="PF00970">
    <property type="entry name" value="FAD_binding_6"/>
    <property type="match status" value="1"/>
</dbReference>
<keyword evidence="4 12" id="KW-0349">Heme</keyword>
<dbReference type="Pfam" id="PF00175">
    <property type="entry name" value="NAD_binding_1"/>
    <property type="match status" value="1"/>
</dbReference>
<dbReference type="EC" id="1.6.2.2" evidence="2"/>
<dbReference type="AlphaFoldDB" id="A0A2R5LCN6"/>
<evidence type="ECO:0000256" key="3">
    <source>
        <dbReference type="ARBA" id="ARBA00022339"/>
    </source>
</evidence>
<feature type="domain" description="CS" evidence="14">
    <location>
        <begin position="139"/>
        <end position="232"/>
    </location>
</feature>
<feature type="domain" description="Cytochrome b5 heme-binding" evidence="13">
    <location>
        <begin position="23"/>
        <end position="96"/>
    </location>
</feature>
<dbReference type="SUPFAM" id="SSF55856">
    <property type="entry name" value="Cytochrome b5-like heme/steroid binding domain"/>
    <property type="match status" value="1"/>
</dbReference>
<dbReference type="PRINTS" id="PR00363">
    <property type="entry name" value="CYTOCHROMEB5"/>
</dbReference>
<keyword evidence="6" id="KW-0560">Oxidoreductase</keyword>
<dbReference type="InterPro" id="IPR001199">
    <property type="entry name" value="Cyt_B5-like_heme/steroid-bd"/>
</dbReference>
<accession>A0A2R5LCN6</accession>
<dbReference type="PANTHER" id="PTHR46237:SF1">
    <property type="entry name" value="CYTOCHROME B5 REDUCTASE 4"/>
    <property type="match status" value="1"/>
</dbReference>
<evidence type="ECO:0000256" key="6">
    <source>
        <dbReference type="ARBA" id="ARBA00023002"/>
    </source>
</evidence>
<dbReference type="PROSITE" id="PS51203">
    <property type="entry name" value="CS"/>
    <property type="match status" value="1"/>
</dbReference>
<comment type="similarity">
    <text evidence="1">Belongs to the flavoprotein pyridine nucleotide cytochrome reductase family.</text>
</comment>
<dbReference type="FunFam" id="3.40.50.80:FF:000021">
    <property type="entry name" value="Cytochrome b5 reductase 4"/>
    <property type="match status" value="1"/>
</dbReference>
<feature type="domain" description="FAD-binding FR-type" evidence="15">
    <location>
        <begin position="249"/>
        <end position="358"/>
    </location>
</feature>
<dbReference type="Gene3D" id="3.10.120.10">
    <property type="entry name" value="Cytochrome b5-like heme/steroid binding domain"/>
    <property type="match status" value="1"/>
</dbReference>
<dbReference type="GO" id="GO:0006801">
    <property type="term" value="P:superoxide metabolic process"/>
    <property type="evidence" value="ECO:0007669"/>
    <property type="project" value="TreeGrafter"/>
</dbReference>
<evidence type="ECO:0000256" key="7">
    <source>
        <dbReference type="ARBA" id="ARBA00023004"/>
    </source>
</evidence>
<evidence type="ECO:0000259" key="13">
    <source>
        <dbReference type="PROSITE" id="PS50255"/>
    </source>
</evidence>
<dbReference type="Gene3D" id="2.60.40.790">
    <property type="match status" value="1"/>
</dbReference>
<name>A0A2R5LCN6_9ACAR</name>
<dbReference type="SUPFAM" id="SSF52343">
    <property type="entry name" value="Ferredoxin reductase-like, C-terminal NADP-linked domain"/>
    <property type="match status" value="1"/>
</dbReference>
<dbReference type="PANTHER" id="PTHR46237">
    <property type="entry name" value="CYTOCHROME B5 REDUCTASE 4 FAMILY MEMBER"/>
    <property type="match status" value="1"/>
</dbReference>
<dbReference type="InterPro" id="IPR001433">
    <property type="entry name" value="OxRdtase_FAD/NAD-bd"/>
</dbReference>
<dbReference type="PROSITE" id="PS50255">
    <property type="entry name" value="CYTOCHROME_B5_2"/>
    <property type="match status" value="1"/>
</dbReference>
<keyword evidence="5 12" id="KW-0479">Metal-binding</keyword>
<dbReference type="PROSITE" id="PS00191">
    <property type="entry name" value="CYTOCHROME_B5_1"/>
    <property type="match status" value="1"/>
</dbReference>
<keyword evidence="8" id="KW-0520">NAD</keyword>
<keyword evidence="7 12" id="KW-0408">Iron</keyword>
<evidence type="ECO:0000256" key="9">
    <source>
        <dbReference type="ARBA" id="ARBA00030883"/>
    </source>
</evidence>
<evidence type="ECO:0000256" key="2">
    <source>
        <dbReference type="ARBA" id="ARBA00012011"/>
    </source>
</evidence>
<reference evidence="16" key="1">
    <citation type="submission" date="2018-03" db="EMBL/GenBank/DDBJ databases">
        <title>The relapsing fever spirochete Borrelia turicatae persists in the highly oxidative environment of its soft-bodied tick vector.</title>
        <authorList>
            <person name="Bourret T.J."/>
            <person name="Boyle W.K."/>
            <person name="Valenzuela J.G."/>
            <person name="Oliveira F."/>
            <person name="Lopez J.E."/>
        </authorList>
    </citation>
    <scope>NUCLEOTIDE SEQUENCE</scope>
    <source>
        <strain evidence="16">Kansas strain/isolate</strain>
        <tissue evidence="16">Salivary glands</tissue>
    </source>
</reference>
<dbReference type="SUPFAM" id="SSF49764">
    <property type="entry name" value="HSP20-like chaperones"/>
    <property type="match status" value="1"/>
</dbReference>
<evidence type="ECO:0000313" key="16">
    <source>
        <dbReference type="EMBL" id="MBY07229.1"/>
    </source>
</evidence>
<proteinExistence type="inferred from homology"/>
<dbReference type="CDD" id="cd06183">
    <property type="entry name" value="cyt_b5_reduct_like"/>
    <property type="match status" value="1"/>
</dbReference>
<dbReference type="InterPro" id="IPR007052">
    <property type="entry name" value="CS_dom"/>
</dbReference>
<evidence type="ECO:0000256" key="8">
    <source>
        <dbReference type="ARBA" id="ARBA00023027"/>
    </source>
</evidence>
<dbReference type="Gene3D" id="2.40.30.10">
    <property type="entry name" value="Translation factors"/>
    <property type="match status" value="1"/>
</dbReference>
<evidence type="ECO:0000256" key="1">
    <source>
        <dbReference type="ARBA" id="ARBA00006105"/>
    </source>
</evidence>
<protein>
    <recommendedName>
        <fullName evidence="3">Cytochrome b5 reductase 4</fullName>
        <ecNumber evidence="2">1.6.2.2</ecNumber>
    </recommendedName>
    <alternativeName>
        <fullName evidence="10">Flavohemoprotein b5/b5R</fullName>
    </alternativeName>
    <alternativeName>
        <fullName evidence="9">cb5/cb5R</fullName>
    </alternativeName>
</protein>
<dbReference type="InterPro" id="IPR008978">
    <property type="entry name" value="HSP20-like_chaperone"/>
</dbReference>
<evidence type="ECO:0000256" key="11">
    <source>
        <dbReference type="ARBA" id="ARBA00047682"/>
    </source>
</evidence>
<dbReference type="Pfam" id="PF00173">
    <property type="entry name" value="Cyt-b5"/>
    <property type="match status" value="1"/>
</dbReference>
<evidence type="ECO:0000259" key="14">
    <source>
        <dbReference type="PROSITE" id="PS51203"/>
    </source>
</evidence>
<dbReference type="GO" id="GO:0020037">
    <property type="term" value="F:heme binding"/>
    <property type="evidence" value="ECO:0007669"/>
    <property type="project" value="UniProtKB-UniRule"/>
</dbReference>
<dbReference type="SUPFAM" id="SSF63380">
    <property type="entry name" value="Riboflavin synthase domain-like"/>
    <property type="match status" value="1"/>
</dbReference>
<dbReference type="InterPro" id="IPR036400">
    <property type="entry name" value="Cyt_B5-like_heme/steroid_sf"/>
</dbReference>
<evidence type="ECO:0000259" key="15">
    <source>
        <dbReference type="PROSITE" id="PS51384"/>
    </source>
</evidence>
<comment type="catalytic activity">
    <reaction evidence="11">
        <text>2 Fe(III)-[cytochrome b5] + NADH = 2 Fe(II)-[cytochrome b5] + NAD(+) + H(+)</text>
        <dbReference type="Rhea" id="RHEA:46680"/>
        <dbReference type="Rhea" id="RHEA-COMP:10438"/>
        <dbReference type="Rhea" id="RHEA-COMP:10439"/>
        <dbReference type="ChEBI" id="CHEBI:15378"/>
        <dbReference type="ChEBI" id="CHEBI:29033"/>
        <dbReference type="ChEBI" id="CHEBI:29034"/>
        <dbReference type="ChEBI" id="CHEBI:57540"/>
        <dbReference type="ChEBI" id="CHEBI:57945"/>
        <dbReference type="EC" id="1.6.2.2"/>
    </reaction>
</comment>
<dbReference type="FunFam" id="3.10.120.10:FF:000001">
    <property type="entry name" value="Cytochrome b5 reductase 4"/>
    <property type="match status" value="1"/>
</dbReference>
<comment type="similarity">
    <text evidence="12">Belongs to the cytochrome b5 family.</text>
</comment>
<sequence>MDWIRLTRMNPNLSGVGGKILDITPDELGKHNKREDAWICLKGRVYNVTPYMEFHPGGEDELMRGIGKDATDLFNQVHKWVNFESMLEKCLVGKLVAPTISLRKSSFAVPKIQFFKKLHRSDTTASEDVPDLGVDFPGKPFMGYEWSQDDSTITITIQCGNDYALEEDRVVADLVGQRLRIRIGVEKFLYFIHAELQDTVYNDYYVHVNCKLKSVEVRLVKEKSGISWSSLGTFLPGHNQTVPSKAADVFSRPCVLIDKCSVTHDVYIFTFALPQGSFMWLPIGHHVSLECNVKGMKISRSYTPVIPRLDRDQATSDGKCIHLMIKVYSDGVLTPVLNDLSIGETVEMKDAEGDFDASVLSRIRNLVLLAAGTGFTPMVRLLHWALFVSKDVNVKLMAFNKTVKDIIWKDQLDALEDSNDRLSIVNVLSGADDSWEGPRGRICIDLLQGFIPDDDPGDSLLVCVCGPLPFTKTALKCLEDLEYSQNNVHAFLG</sequence>
<dbReference type="InterPro" id="IPR017938">
    <property type="entry name" value="Riboflavin_synthase-like_b-brl"/>
</dbReference>
<dbReference type="GO" id="GO:0090524">
    <property type="term" value="F:cytochrome-b5 reductase activity, acting on NADH"/>
    <property type="evidence" value="ECO:0007669"/>
    <property type="project" value="UniProtKB-EC"/>
</dbReference>